<dbReference type="PANTHER" id="PTHR42693:SF33">
    <property type="entry name" value="ARYLSULFATASE"/>
    <property type="match status" value="1"/>
</dbReference>
<proteinExistence type="inferred from homology"/>
<sequence length="455" mass="49947">MTDTRSVLFVTVDCLRADHTGCYGYDRPTTPAIDRFAADATLFEHSYANAAHTRWAMQALHTGYCPHAIDGLGIPEGATTLAERFQAAGWATGGFANNGFVSREYNYHQGFDRYDGVAEFAATKPLIKRLGDQVDRHLDSRVLRQYVYEPLVETLRSAESDGTEDGYREAVTDRDVVDAACDWIAQRQADGDPHFTWVHLMDAHTPYSRWDDHLEAIRGDTDVEHVVRPHDQITVGEEPPQAAIDAYDAGVRSADEQVGRLLDTVGDGTVVAITADHGESFGRYAPFHAGPVYSSLTQVPIIVRAPGLEPGRVDEYPVQHLDIAPTLLEAAGIDAPDSMAGDSLIDLDRESDAPVFFCVDGDDTEAVGIREGPWKYVEPEQGSPALYRVAHMGSEGEDVSDDHPEVHDRLVDALRDHEAELQSVDLGAGRASLSADRDDLSETVEQNLDQLGYIE</sequence>
<dbReference type="GO" id="GO:0004065">
    <property type="term" value="F:arylsulfatase activity"/>
    <property type="evidence" value="ECO:0007669"/>
    <property type="project" value="TreeGrafter"/>
</dbReference>
<keyword evidence="4" id="KW-1185">Reference proteome</keyword>
<dbReference type="SUPFAM" id="SSF53649">
    <property type="entry name" value="Alkaline phosphatase-like"/>
    <property type="match status" value="1"/>
</dbReference>
<dbReference type="RefSeq" id="WP_108380777.1">
    <property type="nucleotide sequence ID" value="NZ_CP028858.1"/>
</dbReference>
<dbReference type="InterPro" id="IPR000917">
    <property type="entry name" value="Sulfatase_N"/>
</dbReference>
<dbReference type="GeneID" id="36511052"/>
<accession>A0A2R4WXZ3</accession>
<dbReference type="Proteomes" id="UP000244727">
    <property type="component" value="Chromosome"/>
</dbReference>
<evidence type="ECO:0000313" key="3">
    <source>
        <dbReference type="EMBL" id="AWB26408.1"/>
    </source>
</evidence>
<dbReference type="AlphaFoldDB" id="A0A2R4WXZ3"/>
<dbReference type="KEGG" id="harc:HARCEL1_01055"/>
<evidence type="ECO:0000256" key="1">
    <source>
        <dbReference type="ARBA" id="ARBA00008779"/>
    </source>
</evidence>
<dbReference type="Gene3D" id="3.40.720.10">
    <property type="entry name" value="Alkaline Phosphatase, subunit A"/>
    <property type="match status" value="1"/>
</dbReference>
<name>A0A2R4WXZ3_9EURY</name>
<dbReference type="CDD" id="cd16148">
    <property type="entry name" value="sulfatase_like"/>
    <property type="match status" value="1"/>
</dbReference>
<dbReference type="InterPro" id="IPR050738">
    <property type="entry name" value="Sulfatase"/>
</dbReference>
<dbReference type="EMBL" id="CP028858">
    <property type="protein sequence ID" value="AWB26408.1"/>
    <property type="molecule type" value="Genomic_DNA"/>
</dbReference>
<dbReference type="InterPro" id="IPR017850">
    <property type="entry name" value="Alkaline_phosphatase_core_sf"/>
</dbReference>
<gene>
    <name evidence="3" type="ORF">HARCEL1_01055</name>
</gene>
<organism evidence="3 4">
    <name type="scientific">Halococcoides cellulosivorans</name>
    <dbReference type="NCBI Taxonomy" id="1679096"/>
    <lineage>
        <taxon>Archaea</taxon>
        <taxon>Methanobacteriati</taxon>
        <taxon>Methanobacteriota</taxon>
        <taxon>Stenosarchaea group</taxon>
        <taxon>Halobacteria</taxon>
        <taxon>Halobacteriales</taxon>
        <taxon>Haloarculaceae</taxon>
        <taxon>Halococcoides</taxon>
    </lineage>
</organism>
<feature type="domain" description="Sulfatase N-terminal" evidence="2">
    <location>
        <begin position="7"/>
        <end position="333"/>
    </location>
</feature>
<reference evidence="3 4" key="1">
    <citation type="submission" date="2018-04" db="EMBL/GenBank/DDBJ databases">
        <title>Halococcoides cellulosivorans gen. nov., sp. nov., an extremely halophilic cellulose-utilizing haloarchaeon from hypersaline lakes.</title>
        <authorList>
            <person name="Sorokin D.Y."/>
            <person name="Toshchakov S.V."/>
            <person name="Samarov N.I."/>
            <person name="Korzhenkov A."/>
            <person name="Kublanov I.V."/>
        </authorList>
    </citation>
    <scope>NUCLEOTIDE SEQUENCE [LARGE SCALE GENOMIC DNA]</scope>
    <source>
        <strain evidence="3 4">HArcel1</strain>
    </source>
</reference>
<evidence type="ECO:0000313" key="4">
    <source>
        <dbReference type="Proteomes" id="UP000244727"/>
    </source>
</evidence>
<protein>
    <submittedName>
        <fullName evidence="3">Sulfatase</fullName>
    </submittedName>
</protein>
<evidence type="ECO:0000259" key="2">
    <source>
        <dbReference type="Pfam" id="PF00884"/>
    </source>
</evidence>
<comment type="similarity">
    <text evidence="1">Belongs to the sulfatase family.</text>
</comment>
<dbReference type="PANTHER" id="PTHR42693">
    <property type="entry name" value="ARYLSULFATASE FAMILY MEMBER"/>
    <property type="match status" value="1"/>
</dbReference>
<dbReference type="Pfam" id="PF00884">
    <property type="entry name" value="Sulfatase"/>
    <property type="match status" value="1"/>
</dbReference>